<gene>
    <name evidence="2" type="ORF">FisN_18Hu245</name>
</gene>
<proteinExistence type="predicted"/>
<feature type="chain" id="PRO_5012306408" evidence="1">
    <location>
        <begin position="28"/>
        <end position="92"/>
    </location>
</feature>
<dbReference type="Proteomes" id="UP000198406">
    <property type="component" value="Unassembled WGS sequence"/>
</dbReference>
<protein>
    <submittedName>
        <fullName evidence="2">Uncharacterized protein</fullName>
    </submittedName>
</protein>
<feature type="signal peptide" evidence="1">
    <location>
        <begin position="1"/>
        <end position="27"/>
    </location>
</feature>
<reference evidence="2 3" key="1">
    <citation type="journal article" date="2015" name="Plant Cell">
        <title>Oil accumulation by the oleaginous diatom Fistulifera solaris as revealed by the genome and transcriptome.</title>
        <authorList>
            <person name="Tanaka T."/>
            <person name="Maeda Y."/>
            <person name="Veluchamy A."/>
            <person name="Tanaka M."/>
            <person name="Abida H."/>
            <person name="Marechal E."/>
            <person name="Bowler C."/>
            <person name="Muto M."/>
            <person name="Sunaga Y."/>
            <person name="Tanaka M."/>
            <person name="Yoshino T."/>
            <person name="Taniguchi T."/>
            <person name="Fukuda Y."/>
            <person name="Nemoto M."/>
            <person name="Matsumoto M."/>
            <person name="Wong P.S."/>
            <person name="Aburatani S."/>
            <person name="Fujibuchi W."/>
        </authorList>
    </citation>
    <scope>NUCLEOTIDE SEQUENCE [LARGE SCALE GENOMIC DNA]</scope>
    <source>
        <strain evidence="2 3">JPCC DA0580</strain>
    </source>
</reference>
<sequence length="92" mass="10089">MWQKAASVMANGAFCTFSSTIISCGLACEVEKCGHRLVYWYSPQKYATVEQAYGLTEEQLLAVRNHRPSIMATSSSSNVDSGMLPMSVLFEA</sequence>
<comment type="caution">
    <text evidence="2">The sequence shown here is derived from an EMBL/GenBank/DDBJ whole genome shotgun (WGS) entry which is preliminary data.</text>
</comment>
<dbReference type="InParanoid" id="A0A1Z5KIN7"/>
<dbReference type="OrthoDB" id="52388at2759"/>
<organism evidence="2 3">
    <name type="scientific">Fistulifera solaris</name>
    <name type="common">Oleaginous diatom</name>
    <dbReference type="NCBI Taxonomy" id="1519565"/>
    <lineage>
        <taxon>Eukaryota</taxon>
        <taxon>Sar</taxon>
        <taxon>Stramenopiles</taxon>
        <taxon>Ochrophyta</taxon>
        <taxon>Bacillariophyta</taxon>
        <taxon>Bacillariophyceae</taxon>
        <taxon>Bacillariophycidae</taxon>
        <taxon>Naviculales</taxon>
        <taxon>Naviculaceae</taxon>
        <taxon>Fistulifera</taxon>
    </lineage>
</organism>
<evidence type="ECO:0000313" key="2">
    <source>
        <dbReference type="EMBL" id="GAX26129.1"/>
    </source>
</evidence>
<accession>A0A1Z5KIN7</accession>
<evidence type="ECO:0000256" key="1">
    <source>
        <dbReference type="SAM" id="SignalP"/>
    </source>
</evidence>
<dbReference type="AlphaFoldDB" id="A0A1Z5KIN7"/>
<keyword evidence="1" id="KW-0732">Signal</keyword>
<name>A0A1Z5KIN7_FISSO</name>
<dbReference type="EMBL" id="BDSP01000239">
    <property type="protein sequence ID" value="GAX26129.1"/>
    <property type="molecule type" value="Genomic_DNA"/>
</dbReference>
<keyword evidence="3" id="KW-1185">Reference proteome</keyword>
<evidence type="ECO:0000313" key="3">
    <source>
        <dbReference type="Proteomes" id="UP000198406"/>
    </source>
</evidence>
<dbReference type="PROSITE" id="PS51257">
    <property type="entry name" value="PROKAR_LIPOPROTEIN"/>
    <property type="match status" value="1"/>
</dbReference>